<evidence type="ECO:0000256" key="5">
    <source>
        <dbReference type="SAM" id="SignalP"/>
    </source>
</evidence>
<dbReference type="PANTHER" id="PTHR31736">
    <property type="match status" value="1"/>
</dbReference>
<evidence type="ECO:0000256" key="3">
    <source>
        <dbReference type="ARBA" id="ARBA00023326"/>
    </source>
</evidence>
<evidence type="ECO:0000256" key="1">
    <source>
        <dbReference type="ARBA" id="ARBA00022737"/>
    </source>
</evidence>
<evidence type="ECO:0008006" key="8">
    <source>
        <dbReference type="Google" id="ProtNLM"/>
    </source>
</evidence>
<feature type="chain" id="PRO_5038646096" description="Endo-polygalacturonase" evidence="5">
    <location>
        <begin position="19"/>
        <end position="480"/>
    </location>
</feature>
<comment type="caution">
    <text evidence="6">The sequence shown here is derived from an EMBL/GenBank/DDBJ whole genome shotgun (WGS) entry which is preliminary data.</text>
</comment>
<name>A0A916JSV6_9BACL</name>
<evidence type="ECO:0000256" key="4">
    <source>
        <dbReference type="SAM" id="MobiDB-lite"/>
    </source>
</evidence>
<keyword evidence="1" id="KW-0677">Repeat</keyword>
<dbReference type="PANTHER" id="PTHR31736:SF9">
    <property type="entry name" value="ENDO-XYLOGALACTURONAN HYDROLASE A-RELATED"/>
    <property type="match status" value="1"/>
</dbReference>
<evidence type="ECO:0000313" key="6">
    <source>
        <dbReference type="EMBL" id="CAG7599801.1"/>
    </source>
</evidence>
<dbReference type="AlphaFoldDB" id="A0A916JSV6"/>
<evidence type="ECO:0000313" key="7">
    <source>
        <dbReference type="Proteomes" id="UP000693672"/>
    </source>
</evidence>
<sequence length="480" mass="53692">MRNVIVIWIVLLVMLVSACDAGSPEASDSPPAPPKERKAGDSQVITYPGPDKAPKSPYYTVAVRQGQETKDSFTYISKNQFPRVNLYSEDTSWTTFSFSGKVTVVVTSQVSGPIQSCSILPSRLGIQPRINGHQVEFDLDTPAKLSVEINGQIKHPLLVFADPPESEPVPEPGPDVLYFGPGVHEVGRVELKSGQTVYIAGGAYVKGYFDGGTNKTDITIRGRGVVSGEAYEHKAHHMIEIMGNNTRNIRIEGITIVNSPWTHIRMWGQNNTVRNVKMISWYYNTDGILLGNDSLIEDCFFKLNDDAVKLYHSRMVVRNCVLWQLMNGAPFQLTWNVSVPTSDVSVTNCDVIRVEHYKDWDNRAVFNSIHGGTGHLSRYIFDHITIENADFRFVKLIFLKTKFNEEQIGYGNISDVTFRHINILNEMKHKSILQGHDAEHGIRHITFEQVTMNNKPITIDEFDMDSASVRDVNVIPGPGG</sequence>
<proteinExistence type="predicted"/>
<dbReference type="RefSeq" id="WP_218090156.1">
    <property type="nucleotide sequence ID" value="NZ_CAJVAS010000001.1"/>
</dbReference>
<organism evidence="6 7">
    <name type="scientific">Paenibacillus solanacearum</name>
    <dbReference type="NCBI Taxonomy" id="2048548"/>
    <lineage>
        <taxon>Bacteria</taxon>
        <taxon>Bacillati</taxon>
        <taxon>Bacillota</taxon>
        <taxon>Bacilli</taxon>
        <taxon>Bacillales</taxon>
        <taxon>Paenibacillaceae</taxon>
        <taxon>Paenibacillus</taxon>
    </lineage>
</organism>
<dbReference type="EMBL" id="CAJVAS010000001">
    <property type="protein sequence ID" value="CAG7599801.1"/>
    <property type="molecule type" value="Genomic_DNA"/>
</dbReference>
<feature type="region of interest" description="Disordered" evidence="4">
    <location>
        <begin position="23"/>
        <end position="53"/>
    </location>
</feature>
<dbReference type="Proteomes" id="UP000693672">
    <property type="component" value="Unassembled WGS sequence"/>
</dbReference>
<accession>A0A916JSV6</accession>
<protein>
    <recommendedName>
        <fullName evidence="8">Endo-polygalacturonase</fullName>
    </recommendedName>
</protein>
<dbReference type="GO" id="GO:0000272">
    <property type="term" value="P:polysaccharide catabolic process"/>
    <property type="evidence" value="ECO:0007669"/>
    <property type="project" value="UniProtKB-KW"/>
</dbReference>
<feature type="signal peptide" evidence="5">
    <location>
        <begin position="1"/>
        <end position="18"/>
    </location>
</feature>
<keyword evidence="5" id="KW-0732">Signal</keyword>
<evidence type="ECO:0000256" key="2">
    <source>
        <dbReference type="ARBA" id="ARBA00023277"/>
    </source>
</evidence>
<dbReference type="PROSITE" id="PS51257">
    <property type="entry name" value="PROKAR_LIPOPROTEIN"/>
    <property type="match status" value="1"/>
</dbReference>
<gene>
    <name evidence="6" type="ORF">PAESOLCIP111_00341</name>
</gene>
<reference evidence="6" key="1">
    <citation type="submission" date="2021-06" db="EMBL/GenBank/DDBJ databases">
        <authorList>
            <person name="Criscuolo A."/>
        </authorList>
    </citation>
    <scope>NUCLEOTIDE SEQUENCE</scope>
    <source>
        <strain evidence="6">CIP111600</strain>
    </source>
</reference>
<keyword evidence="3" id="KW-0624">Polysaccharide degradation</keyword>
<keyword evidence="2" id="KW-0119">Carbohydrate metabolism</keyword>
<keyword evidence="7" id="KW-1185">Reference proteome</keyword>